<evidence type="ECO:0000256" key="1">
    <source>
        <dbReference type="SAM" id="Phobius"/>
    </source>
</evidence>
<organism evidence="4 5">
    <name type="scientific">Colletotrichum sojae</name>
    <dbReference type="NCBI Taxonomy" id="2175907"/>
    <lineage>
        <taxon>Eukaryota</taxon>
        <taxon>Fungi</taxon>
        <taxon>Dikarya</taxon>
        <taxon>Ascomycota</taxon>
        <taxon>Pezizomycotina</taxon>
        <taxon>Sordariomycetes</taxon>
        <taxon>Hypocreomycetidae</taxon>
        <taxon>Glomerellales</taxon>
        <taxon>Glomerellaceae</taxon>
        <taxon>Colletotrichum</taxon>
        <taxon>Colletotrichum orchidearum species complex</taxon>
    </lineage>
</organism>
<feature type="domain" description="DUF6594" evidence="3">
    <location>
        <begin position="2"/>
        <end position="62"/>
    </location>
</feature>
<dbReference type="Pfam" id="PF20237">
    <property type="entry name" value="DUF6594"/>
    <property type="match status" value="1"/>
</dbReference>
<proteinExistence type="predicted"/>
<dbReference type="InterPro" id="IPR046529">
    <property type="entry name" value="DUF6594"/>
</dbReference>
<gene>
    <name evidence="4" type="ORF">CSOJ01_02260</name>
</gene>
<evidence type="ECO:0000313" key="4">
    <source>
        <dbReference type="EMBL" id="KAF6817823.1"/>
    </source>
</evidence>
<protein>
    <recommendedName>
        <fullName evidence="3">DUF6594 domain-containing protein</fullName>
    </recommendedName>
</protein>
<keyword evidence="1" id="KW-1133">Transmembrane helix</keyword>
<dbReference type="EMBL" id="WIGN01000019">
    <property type="protein sequence ID" value="KAF6817823.1"/>
    <property type="molecule type" value="Genomic_DNA"/>
</dbReference>
<keyword evidence="1" id="KW-0812">Transmembrane</keyword>
<keyword evidence="1" id="KW-0472">Membrane</keyword>
<feature type="transmembrane region" description="Helical" evidence="1">
    <location>
        <begin position="27"/>
        <end position="48"/>
    </location>
</feature>
<accession>A0A8H6JSE5</accession>
<feature type="signal peptide" evidence="2">
    <location>
        <begin position="1"/>
        <end position="17"/>
    </location>
</feature>
<dbReference type="Proteomes" id="UP000652219">
    <property type="component" value="Unassembled WGS sequence"/>
</dbReference>
<reference evidence="4 5" key="1">
    <citation type="journal article" date="2020" name="Phytopathology">
        <title>Genome Sequence Resources of Colletotrichum truncatum, C. plurivorum, C. musicola, and C. sojae: Four Species Pathogenic to Soybean (Glycine max).</title>
        <authorList>
            <person name="Rogerio F."/>
            <person name="Boufleur T.R."/>
            <person name="Ciampi-Guillardi M."/>
            <person name="Sukno S.A."/>
            <person name="Thon M.R."/>
            <person name="Massola Junior N.S."/>
            <person name="Baroncelli R."/>
        </authorList>
    </citation>
    <scope>NUCLEOTIDE SEQUENCE [LARGE SCALE GENOMIC DNA]</scope>
    <source>
        <strain evidence="4 5">LFN0009</strain>
    </source>
</reference>
<evidence type="ECO:0000256" key="2">
    <source>
        <dbReference type="SAM" id="SignalP"/>
    </source>
</evidence>
<sequence>MTALVAVFVVVPLMTLSYQPSKEVQLAVIAVCVVLFSFLVCSLLKVTIVEMMMVSTAYGTILTVFISNV</sequence>
<evidence type="ECO:0000313" key="5">
    <source>
        <dbReference type="Proteomes" id="UP000652219"/>
    </source>
</evidence>
<comment type="caution">
    <text evidence="4">The sequence shown here is derived from an EMBL/GenBank/DDBJ whole genome shotgun (WGS) entry which is preliminary data.</text>
</comment>
<evidence type="ECO:0000259" key="3">
    <source>
        <dbReference type="Pfam" id="PF20237"/>
    </source>
</evidence>
<name>A0A8H6JSE5_9PEZI</name>
<dbReference type="AlphaFoldDB" id="A0A8H6JSE5"/>
<keyword evidence="5" id="KW-1185">Reference proteome</keyword>
<keyword evidence="2" id="KW-0732">Signal</keyword>
<feature type="chain" id="PRO_5034662238" description="DUF6594 domain-containing protein" evidence="2">
    <location>
        <begin position="18"/>
        <end position="69"/>
    </location>
</feature>